<dbReference type="PANTHER" id="PTHR31672:SF13">
    <property type="entry name" value="F-BOX PROTEIN CPR30-LIKE"/>
    <property type="match status" value="1"/>
</dbReference>
<dbReference type="SUPFAM" id="SSF81383">
    <property type="entry name" value="F-box domain"/>
    <property type="match status" value="1"/>
</dbReference>
<accession>A0A2N9HJZ8</accession>
<dbReference type="InterPro" id="IPR001810">
    <property type="entry name" value="F-box_dom"/>
</dbReference>
<evidence type="ECO:0000256" key="1">
    <source>
        <dbReference type="SAM" id="MobiDB-lite"/>
    </source>
</evidence>
<dbReference type="Pfam" id="PF00646">
    <property type="entry name" value="F-box"/>
    <property type="match status" value="1"/>
</dbReference>
<dbReference type="InterPro" id="IPR036047">
    <property type="entry name" value="F-box-like_dom_sf"/>
</dbReference>
<dbReference type="CDD" id="cd22157">
    <property type="entry name" value="F-box_AtFBW1-like"/>
    <property type="match status" value="1"/>
</dbReference>
<evidence type="ECO:0000313" key="3">
    <source>
        <dbReference type="EMBL" id="SPD12031.1"/>
    </source>
</evidence>
<feature type="compositionally biased region" description="Polar residues" evidence="1">
    <location>
        <begin position="593"/>
        <end position="602"/>
    </location>
</feature>
<dbReference type="PANTHER" id="PTHR31672">
    <property type="entry name" value="BNACNNG10540D PROTEIN"/>
    <property type="match status" value="1"/>
</dbReference>
<dbReference type="InterPro" id="IPR006527">
    <property type="entry name" value="F-box-assoc_dom_typ1"/>
</dbReference>
<dbReference type="AlphaFoldDB" id="A0A2N9HJZ8"/>
<name>A0A2N9HJZ8_FAGSY</name>
<organism evidence="3">
    <name type="scientific">Fagus sylvatica</name>
    <name type="common">Beechnut</name>
    <dbReference type="NCBI Taxonomy" id="28930"/>
    <lineage>
        <taxon>Eukaryota</taxon>
        <taxon>Viridiplantae</taxon>
        <taxon>Streptophyta</taxon>
        <taxon>Embryophyta</taxon>
        <taxon>Tracheophyta</taxon>
        <taxon>Spermatophyta</taxon>
        <taxon>Magnoliopsida</taxon>
        <taxon>eudicotyledons</taxon>
        <taxon>Gunneridae</taxon>
        <taxon>Pentapetalae</taxon>
        <taxon>rosids</taxon>
        <taxon>fabids</taxon>
        <taxon>Fagales</taxon>
        <taxon>Fagaceae</taxon>
        <taxon>Fagus</taxon>
    </lineage>
</organism>
<sequence>MMSKPTIKPKELSSERPPDGVVVDILTRLPAKSLVRFRCVSKSWNSTITKPVFNDIHLDQAKSLSYNNNNNNGYLLHMPITDNNSTSSREDLCISVWNNDRTLTQISKFEAPFSGAIIVCFCNGLYLCVSFYNNNVLYLWNPSIRKFKKVVATYWTEWIFNTAVLGLAYDSQNNDFKILRIVQQAGTEVAEVYTLSTDSWRKVVVSVESLSGSIDYIESSSPCLFFNGALHSIAWSGGRHFILAFDVNDEIFREIMLPQINFDEISQTFEWLAVLKGSLALIVCSEADDHGHLGRDTCHILVMREYGAVESWTTRIVPLDFTQVFFGCTDSGELLIQVFENALASFDPETLNENLLGVNCPHWLSYTGYLMESLVLLDQHNEAEMEPDSPLCSSEATNTSSDSCFIRAKYPSLPSWEVQVTNDVGEGETMIVPRSNYVPYDHAWMGGPFEAEFVECYSLIGSMKNWIWSSSQSSFARQNKLSHEIDLLHNRVESQANTIRTLERCLWSFGPREAGGSSDPWIRSSSQSSVACQNNLSHEIDLLRNKIESQASTIRTLERCLWSFGPRKAGGSSDLVSDAADGVTPSPGDEGNPMNTTLQSKEGSSRHMKRLAPKHPSRRQVCEGTTLATIRSKSGDLPSGEQITRDDEEEEDKEDTTPLVQRQSKRGRL</sequence>
<dbReference type="InterPro" id="IPR017451">
    <property type="entry name" value="F-box-assoc_interact_dom"/>
</dbReference>
<feature type="region of interest" description="Disordered" evidence="1">
    <location>
        <begin position="569"/>
        <end position="669"/>
    </location>
</feature>
<dbReference type="NCBIfam" id="TIGR01640">
    <property type="entry name" value="F_box_assoc_1"/>
    <property type="match status" value="1"/>
</dbReference>
<proteinExistence type="predicted"/>
<dbReference type="Gene3D" id="1.20.1280.50">
    <property type="match status" value="1"/>
</dbReference>
<dbReference type="SMART" id="SM00256">
    <property type="entry name" value="FBOX"/>
    <property type="match status" value="1"/>
</dbReference>
<reference evidence="3" key="1">
    <citation type="submission" date="2018-02" db="EMBL/GenBank/DDBJ databases">
        <authorList>
            <person name="Cohen D.B."/>
            <person name="Kent A.D."/>
        </authorList>
    </citation>
    <scope>NUCLEOTIDE SEQUENCE</scope>
</reference>
<gene>
    <name evidence="3" type="ORF">FSB_LOCUS39913</name>
</gene>
<evidence type="ECO:0000259" key="2">
    <source>
        <dbReference type="SMART" id="SM00256"/>
    </source>
</evidence>
<dbReference type="SUPFAM" id="SSF69322">
    <property type="entry name" value="Tricorn protease domain 2"/>
    <property type="match status" value="1"/>
</dbReference>
<feature type="compositionally biased region" description="Basic residues" evidence="1">
    <location>
        <begin position="606"/>
        <end position="618"/>
    </location>
</feature>
<dbReference type="EMBL" id="OIVN01003552">
    <property type="protein sequence ID" value="SPD12031.1"/>
    <property type="molecule type" value="Genomic_DNA"/>
</dbReference>
<protein>
    <recommendedName>
        <fullName evidence="2">F-box domain-containing protein</fullName>
    </recommendedName>
</protein>
<dbReference type="InterPro" id="IPR050796">
    <property type="entry name" value="SCF_F-box_component"/>
</dbReference>
<feature type="domain" description="F-box" evidence="2">
    <location>
        <begin position="17"/>
        <end position="57"/>
    </location>
</feature>
<dbReference type="Pfam" id="PF07734">
    <property type="entry name" value="FBA_1"/>
    <property type="match status" value="1"/>
</dbReference>